<protein>
    <submittedName>
        <fullName evidence="1">Uncharacterized protein</fullName>
    </submittedName>
</protein>
<accession>A0A0A9FQN4</accession>
<reference evidence="1" key="1">
    <citation type="submission" date="2014-09" db="EMBL/GenBank/DDBJ databases">
        <authorList>
            <person name="Magalhaes I.L.F."/>
            <person name="Oliveira U."/>
            <person name="Santos F.R."/>
            <person name="Vidigal T.H.D.A."/>
            <person name="Brescovit A.D."/>
            <person name="Santos A.J."/>
        </authorList>
    </citation>
    <scope>NUCLEOTIDE SEQUENCE</scope>
    <source>
        <tissue evidence="1">Shoot tissue taken approximately 20 cm above the soil surface</tissue>
    </source>
</reference>
<sequence>MTYGVINIYALTAQSCNLVHLQTHTMSMATATYVCGSWGY</sequence>
<proteinExistence type="predicted"/>
<reference evidence="1" key="2">
    <citation type="journal article" date="2015" name="Data Brief">
        <title>Shoot transcriptome of the giant reed, Arundo donax.</title>
        <authorList>
            <person name="Barrero R.A."/>
            <person name="Guerrero F.D."/>
            <person name="Moolhuijzen P."/>
            <person name="Goolsby J.A."/>
            <person name="Tidwell J."/>
            <person name="Bellgard S.E."/>
            <person name="Bellgard M.I."/>
        </authorList>
    </citation>
    <scope>NUCLEOTIDE SEQUENCE</scope>
    <source>
        <tissue evidence="1">Shoot tissue taken approximately 20 cm above the soil surface</tissue>
    </source>
</reference>
<evidence type="ECO:0000313" key="1">
    <source>
        <dbReference type="EMBL" id="JAE12616.1"/>
    </source>
</evidence>
<name>A0A0A9FQN4_ARUDO</name>
<organism evidence="1">
    <name type="scientific">Arundo donax</name>
    <name type="common">Giant reed</name>
    <name type="synonym">Donax arundinaceus</name>
    <dbReference type="NCBI Taxonomy" id="35708"/>
    <lineage>
        <taxon>Eukaryota</taxon>
        <taxon>Viridiplantae</taxon>
        <taxon>Streptophyta</taxon>
        <taxon>Embryophyta</taxon>
        <taxon>Tracheophyta</taxon>
        <taxon>Spermatophyta</taxon>
        <taxon>Magnoliopsida</taxon>
        <taxon>Liliopsida</taxon>
        <taxon>Poales</taxon>
        <taxon>Poaceae</taxon>
        <taxon>PACMAD clade</taxon>
        <taxon>Arundinoideae</taxon>
        <taxon>Arundineae</taxon>
        <taxon>Arundo</taxon>
    </lineage>
</organism>
<dbReference type="AlphaFoldDB" id="A0A0A9FQN4"/>
<dbReference type="EMBL" id="GBRH01185280">
    <property type="protein sequence ID" value="JAE12616.1"/>
    <property type="molecule type" value="Transcribed_RNA"/>
</dbReference>